<dbReference type="Pfam" id="PF04986">
    <property type="entry name" value="Y2_Tnp"/>
    <property type="match status" value="1"/>
</dbReference>
<sequence>MGQYIKRSALAIKGIQSYDVEYVVFSYHDKTSGEEKTEKVTVEEYIARVIRHITDENSYD</sequence>
<dbReference type="GO" id="GO:0006313">
    <property type="term" value="P:DNA transposition"/>
    <property type="evidence" value="ECO:0007669"/>
    <property type="project" value="InterPro"/>
</dbReference>
<dbReference type="InterPro" id="IPR007069">
    <property type="entry name" value="Transposase_32"/>
</dbReference>
<keyword evidence="3" id="KW-1185">Reference proteome</keyword>
<dbReference type="GO" id="GO:0004803">
    <property type="term" value="F:transposase activity"/>
    <property type="evidence" value="ECO:0007669"/>
    <property type="project" value="InterPro"/>
</dbReference>
<proteinExistence type="predicted"/>
<feature type="domain" description="Transposase IS801/IS1294" evidence="1">
    <location>
        <begin position="2"/>
        <end position="56"/>
    </location>
</feature>
<protein>
    <recommendedName>
        <fullName evidence="1">Transposase IS801/IS1294 domain-containing protein</fullName>
    </recommendedName>
</protein>
<reference evidence="2" key="1">
    <citation type="submission" date="2019-10" db="EMBL/GenBank/DDBJ databases">
        <title>Description of Paenibacillus glebae sp. nov.</title>
        <authorList>
            <person name="Carlier A."/>
            <person name="Qi S."/>
        </authorList>
    </citation>
    <scope>NUCLEOTIDE SEQUENCE</scope>
    <source>
        <strain evidence="2">LMG 31456</strain>
    </source>
</reference>
<dbReference type="AlphaFoldDB" id="A0A972GTY4"/>
<comment type="caution">
    <text evidence="2">The sequence shown here is derived from an EMBL/GenBank/DDBJ whole genome shotgun (WGS) entry which is preliminary data.</text>
</comment>
<dbReference type="EMBL" id="WHOD01000020">
    <property type="protein sequence ID" value="NOU92715.1"/>
    <property type="molecule type" value="Genomic_DNA"/>
</dbReference>
<dbReference type="Proteomes" id="UP000641588">
    <property type="component" value="Unassembled WGS sequence"/>
</dbReference>
<dbReference type="GO" id="GO:0003677">
    <property type="term" value="F:DNA binding"/>
    <property type="evidence" value="ECO:0007669"/>
    <property type="project" value="InterPro"/>
</dbReference>
<evidence type="ECO:0000259" key="1">
    <source>
        <dbReference type="Pfam" id="PF04986"/>
    </source>
</evidence>
<evidence type="ECO:0000313" key="2">
    <source>
        <dbReference type="EMBL" id="NOU92715.1"/>
    </source>
</evidence>
<organism evidence="2 3">
    <name type="scientific">Paenibacillus foliorum</name>
    <dbReference type="NCBI Taxonomy" id="2654974"/>
    <lineage>
        <taxon>Bacteria</taxon>
        <taxon>Bacillati</taxon>
        <taxon>Bacillota</taxon>
        <taxon>Bacilli</taxon>
        <taxon>Bacillales</taxon>
        <taxon>Paenibacillaceae</taxon>
        <taxon>Paenibacillus</taxon>
    </lineage>
</organism>
<accession>A0A972GTY4</accession>
<gene>
    <name evidence="2" type="ORF">GC093_05655</name>
</gene>
<evidence type="ECO:0000313" key="3">
    <source>
        <dbReference type="Proteomes" id="UP000641588"/>
    </source>
</evidence>
<name>A0A972GTY4_9BACL</name>